<dbReference type="HOGENOM" id="CLU_2981635_0_0_1"/>
<proteinExistence type="predicted"/>
<keyword evidence="2" id="KW-1185">Reference proteome</keyword>
<evidence type="ECO:0000313" key="2">
    <source>
        <dbReference type="Proteomes" id="UP000015104"/>
    </source>
</evidence>
<reference evidence="1" key="2">
    <citation type="submission" date="2015-06" db="UniProtKB">
        <authorList>
            <consortium name="EnsemblMetazoa"/>
        </authorList>
    </citation>
    <scope>IDENTIFICATION</scope>
</reference>
<reference evidence="2" key="1">
    <citation type="submission" date="2011-08" db="EMBL/GenBank/DDBJ databases">
        <authorList>
            <person name="Rombauts S."/>
        </authorList>
    </citation>
    <scope>NUCLEOTIDE SEQUENCE</scope>
    <source>
        <strain evidence="2">London</strain>
    </source>
</reference>
<accession>T1KHY5</accession>
<evidence type="ECO:0000313" key="1">
    <source>
        <dbReference type="EnsemblMetazoa" id="tetur11g06080.1"/>
    </source>
</evidence>
<dbReference type="EMBL" id="CAEY01000080">
    <property type="status" value="NOT_ANNOTATED_CDS"/>
    <property type="molecule type" value="Genomic_DNA"/>
</dbReference>
<organism evidence="1 2">
    <name type="scientific">Tetranychus urticae</name>
    <name type="common">Two-spotted spider mite</name>
    <dbReference type="NCBI Taxonomy" id="32264"/>
    <lineage>
        <taxon>Eukaryota</taxon>
        <taxon>Metazoa</taxon>
        <taxon>Ecdysozoa</taxon>
        <taxon>Arthropoda</taxon>
        <taxon>Chelicerata</taxon>
        <taxon>Arachnida</taxon>
        <taxon>Acari</taxon>
        <taxon>Acariformes</taxon>
        <taxon>Trombidiformes</taxon>
        <taxon>Prostigmata</taxon>
        <taxon>Eleutherengona</taxon>
        <taxon>Raphignathae</taxon>
        <taxon>Tetranychoidea</taxon>
        <taxon>Tetranychidae</taxon>
        <taxon>Tetranychus</taxon>
    </lineage>
</organism>
<name>T1KHY5_TETUR</name>
<dbReference type="EnsemblMetazoa" id="tetur11g06080.1">
    <property type="protein sequence ID" value="tetur11g06080.1"/>
    <property type="gene ID" value="tetur11g06080"/>
</dbReference>
<sequence>MVTTSAHVLLVRSCLRRVFPTHWKVVNMVNGMISQIYESIGFLHRPSSCLPEKPSWTR</sequence>
<protein>
    <submittedName>
        <fullName evidence="1">Uncharacterized protein</fullName>
    </submittedName>
</protein>
<dbReference type="Proteomes" id="UP000015104">
    <property type="component" value="Unassembled WGS sequence"/>
</dbReference>
<dbReference type="AlphaFoldDB" id="T1KHY5"/>